<accession>A0A8H5STR8</accession>
<dbReference type="EMBL" id="JAAOAK010000817">
    <property type="protein sequence ID" value="KAF5656886.1"/>
    <property type="molecule type" value="Genomic_DNA"/>
</dbReference>
<dbReference type="AlphaFoldDB" id="A0A8H5STR8"/>
<evidence type="ECO:0000256" key="1">
    <source>
        <dbReference type="SAM" id="MobiDB-lite"/>
    </source>
</evidence>
<gene>
    <name evidence="2" type="ORF">FDENT_14236</name>
</gene>
<dbReference type="Proteomes" id="UP000562682">
    <property type="component" value="Unassembled WGS sequence"/>
</dbReference>
<evidence type="ECO:0000313" key="3">
    <source>
        <dbReference type="Proteomes" id="UP000562682"/>
    </source>
</evidence>
<evidence type="ECO:0008006" key="4">
    <source>
        <dbReference type="Google" id="ProtNLM"/>
    </source>
</evidence>
<reference evidence="2 3" key="1">
    <citation type="submission" date="2020-05" db="EMBL/GenBank/DDBJ databases">
        <title>Identification and distribution of gene clusters putatively required for synthesis of sphingolipid metabolism inhibitors in phylogenetically diverse species of the filamentous fungus Fusarium.</title>
        <authorList>
            <person name="Kim H.-S."/>
            <person name="Busman M."/>
            <person name="Brown D.W."/>
            <person name="Divon H."/>
            <person name="Uhlig S."/>
            <person name="Proctor R.H."/>
        </authorList>
    </citation>
    <scope>NUCLEOTIDE SEQUENCE [LARGE SCALE GENOMIC DNA]</scope>
    <source>
        <strain evidence="2 3">NRRL 25311</strain>
    </source>
</reference>
<proteinExistence type="predicted"/>
<sequence length="109" mass="12178">MAAQSAQSKALASLLKTGDYSDLTILCGKDQYRGHKAIIYPQPNFFKAAGWQIIPHRNEARPSWPPRARRAKRSSTFSKRATTPILRFHVAKISTATRGGKKTQDLDPK</sequence>
<protein>
    <recommendedName>
        <fullName evidence="4">BTB domain-containing protein</fullName>
    </recommendedName>
</protein>
<dbReference type="InterPro" id="IPR011333">
    <property type="entry name" value="SKP1/BTB/POZ_sf"/>
</dbReference>
<evidence type="ECO:0000313" key="2">
    <source>
        <dbReference type="EMBL" id="KAF5656886.1"/>
    </source>
</evidence>
<dbReference type="Gene3D" id="3.30.710.10">
    <property type="entry name" value="Potassium Channel Kv1.1, Chain A"/>
    <property type="match status" value="1"/>
</dbReference>
<feature type="region of interest" description="Disordered" evidence="1">
    <location>
        <begin position="57"/>
        <end position="78"/>
    </location>
</feature>
<keyword evidence="3" id="KW-1185">Reference proteome</keyword>
<organism evidence="2 3">
    <name type="scientific">Fusarium denticulatum</name>
    <dbReference type="NCBI Taxonomy" id="48507"/>
    <lineage>
        <taxon>Eukaryota</taxon>
        <taxon>Fungi</taxon>
        <taxon>Dikarya</taxon>
        <taxon>Ascomycota</taxon>
        <taxon>Pezizomycotina</taxon>
        <taxon>Sordariomycetes</taxon>
        <taxon>Hypocreomycetidae</taxon>
        <taxon>Hypocreales</taxon>
        <taxon>Nectriaceae</taxon>
        <taxon>Fusarium</taxon>
        <taxon>Fusarium fujikuroi species complex</taxon>
    </lineage>
</organism>
<comment type="caution">
    <text evidence="2">The sequence shown here is derived from an EMBL/GenBank/DDBJ whole genome shotgun (WGS) entry which is preliminary data.</text>
</comment>
<name>A0A8H5STR8_9HYPO</name>